<gene>
    <name evidence="9" type="ORF">SAMN04487772_11167</name>
</gene>
<evidence type="ECO:0000256" key="4">
    <source>
        <dbReference type="ARBA" id="ARBA00016244"/>
    </source>
</evidence>
<keyword evidence="5" id="KW-0964">Secreted</keyword>
<dbReference type="PANTHER" id="PTHR30033:SF1">
    <property type="entry name" value="FLAGELLAR HOOK-ASSOCIATED PROTEIN 1"/>
    <property type="match status" value="1"/>
</dbReference>
<comment type="subcellular location">
    <subcellularLocation>
        <location evidence="1">Bacterial flagellum</location>
    </subcellularLocation>
    <subcellularLocation>
        <location evidence="2">Secreted</location>
    </subcellularLocation>
</comment>
<feature type="domain" description="Flagellar basal-body/hook protein C-terminal" evidence="7">
    <location>
        <begin position="561"/>
        <end position="603"/>
    </location>
</feature>
<dbReference type="Pfam" id="PF22638">
    <property type="entry name" value="FlgK_D1"/>
    <property type="match status" value="1"/>
</dbReference>
<name>A0A1I0CUU8_9FIRM</name>
<evidence type="ECO:0000256" key="5">
    <source>
        <dbReference type="ARBA" id="ARBA00022525"/>
    </source>
</evidence>
<evidence type="ECO:0000259" key="7">
    <source>
        <dbReference type="Pfam" id="PF06429"/>
    </source>
</evidence>
<organism evidence="9 10">
    <name type="scientific">[Clostridium] polysaccharolyticum</name>
    <dbReference type="NCBI Taxonomy" id="29364"/>
    <lineage>
        <taxon>Bacteria</taxon>
        <taxon>Bacillati</taxon>
        <taxon>Bacillota</taxon>
        <taxon>Clostridia</taxon>
        <taxon>Lachnospirales</taxon>
        <taxon>Lachnospiraceae</taxon>
    </lineage>
</organism>
<sequence>MASTFFGLSIATSGLYASQASMNTTAHNVSNANREGYTRQQTVLKANKPISTNSSYGMIGTGVVTDSIIQIRDLYYDTKYRTNQAIYGNYSTQQYYMLSIENTFSEVNAEGITKSFDNFNLAMQELLKDAGDNAKRTQVSSMAAGFTELVNSMANTLEKLQGDCNEEIKVCVEQVNSLASQIASLNKQINTIELSGQNANDLRDSRNLLLDRLSVYANIDVSETTLDNGMSTIFTVRMDGQVLVDNYESNKLEVKPLDIYYNLGDIDGLYNVIWSNGQEFNEESSSLGGKLEALMQMRDGNNLENLSGAGDGKEGETVLTLTETSCNDISRLYAPAQKGVLTIGANEYQYSSFDCEVVNGKYTYKFHLTTSLSEDVAGKEVQVGKRVSTKGIPYYMNQLTDFVRTYASEFNAIHNKGQDLNGVEGVDFFTGRQANSDKQYEFAENLESFTFSSTVDPDTDVNANGNLSATYYSVNCKNFTVNNAIVWEPDKIACTQKIVDGISKNEILQELVDLKTDPSMFKQGTPDMFLQKLTTDSGTDAKKATTFTSSQENILKVVDSQRMSVSSVDQDEESMDLVKFQNAYNLSSKVIQTMNRIYDTLINGLGI</sequence>
<dbReference type="NCBIfam" id="TIGR02492">
    <property type="entry name" value="flgK_ends"/>
    <property type="match status" value="1"/>
</dbReference>
<dbReference type="InterPro" id="IPR053927">
    <property type="entry name" value="FlgK_helical"/>
</dbReference>
<dbReference type="GO" id="GO:0005576">
    <property type="term" value="C:extracellular region"/>
    <property type="evidence" value="ECO:0007669"/>
    <property type="project" value="UniProtKB-SubCell"/>
</dbReference>
<evidence type="ECO:0000313" key="9">
    <source>
        <dbReference type="EMBL" id="SET23172.1"/>
    </source>
</evidence>
<evidence type="ECO:0000256" key="6">
    <source>
        <dbReference type="ARBA" id="ARBA00023143"/>
    </source>
</evidence>
<dbReference type="PANTHER" id="PTHR30033">
    <property type="entry name" value="FLAGELLAR HOOK-ASSOCIATED PROTEIN 1"/>
    <property type="match status" value="1"/>
</dbReference>
<keyword evidence="10" id="KW-1185">Reference proteome</keyword>
<dbReference type="InterPro" id="IPR010930">
    <property type="entry name" value="Flg_bb/hook_C_dom"/>
</dbReference>
<keyword evidence="9" id="KW-0282">Flagellum</keyword>
<accession>A0A1I0CUU8</accession>
<dbReference type="GO" id="GO:0044780">
    <property type="term" value="P:bacterial-type flagellum assembly"/>
    <property type="evidence" value="ECO:0007669"/>
    <property type="project" value="InterPro"/>
</dbReference>
<dbReference type="Pfam" id="PF06429">
    <property type="entry name" value="Flg_bbr_C"/>
    <property type="match status" value="1"/>
</dbReference>
<dbReference type="STRING" id="29364.SAMN04487772_11167"/>
<evidence type="ECO:0000313" key="10">
    <source>
        <dbReference type="Proteomes" id="UP000199800"/>
    </source>
</evidence>
<dbReference type="InterPro" id="IPR002371">
    <property type="entry name" value="FlgK"/>
</dbReference>
<dbReference type="OrthoDB" id="9802553at2"/>
<keyword evidence="9" id="KW-0969">Cilium</keyword>
<dbReference type="PRINTS" id="PR01005">
    <property type="entry name" value="FLGHOOKAP1"/>
</dbReference>
<keyword evidence="6" id="KW-0975">Bacterial flagellum</keyword>
<dbReference type="AlphaFoldDB" id="A0A1I0CUU8"/>
<dbReference type="GO" id="GO:0009424">
    <property type="term" value="C:bacterial-type flagellum hook"/>
    <property type="evidence" value="ECO:0007669"/>
    <property type="project" value="InterPro"/>
</dbReference>
<dbReference type="SUPFAM" id="SSF64518">
    <property type="entry name" value="Phase 1 flagellin"/>
    <property type="match status" value="1"/>
</dbReference>
<reference evidence="9 10" key="1">
    <citation type="submission" date="2016-10" db="EMBL/GenBank/DDBJ databases">
        <authorList>
            <person name="de Groot N.N."/>
        </authorList>
    </citation>
    <scope>NUCLEOTIDE SEQUENCE [LARGE SCALE GENOMIC DNA]</scope>
    <source>
        <strain evidence="9 10">DSM 1801</strain>
    </source>
</reference>
<comment type="similarity">
    <text evidence="3">Belongs to the flagella basal body rod proteins family.</text>
</comment>
<dbReference type="Proteomes" id="UP000199800">
    <property type="component" value="Unassembled WGS sequence"/>
</dbReference>
<dbReference type="RefSeq" id="WP_092477882.1">
    <property type="nucleotide sequence ID" value="NZ_FOHN01000011.1"/>
</dbReference>
<protein>
    <recommendedName>
        <fullName evidence="4">Flagellar hook-associated protein 1</fullName>
    </recommendedName>
</protein>
<evidence type="ECO:0000259" key="8">
    <source>
        <dbReference type="Pfam" id="PF22638"/>
    </source>
</evidence>
<dbReference type="GO" id="GO:0005198">
    <property type="term" value="F:structural molecule activity"/>
    <property type="evidence" value="ECO:0007669"/>
    <property type="project" value="InterPro"/>
</dbReference>
<dbReference type="EMBL" id="FOHN01000011">
    <property type="protein sequence ID" value="SET23172.1"/>
    <property type="molecule type" value="Genomic_DNA"/>
</dbReference>
<evidence type="ECO:0000256" key="3">
    <source>
        <dbReference type="ARBA" id="ARBA00009677"/>
    </source>
</evidence>
<keyword evidence="9" id="KW-0966">Cell projection</keyword>
<evidence type="ECO:0000256" key="2">
    <source>
        <dbReference type="ARBA" id="ARBA00004613"/>
    </source>
</evidence>
<evidence type="ECO:0000256" key="1">
    <source>
        <dbReference type="ARBA" id="ARBA00004365"/>
    </source>
</evidence>
<feature type="domain" description="Flagellar hook-associated protein FlgK helical" evidence="8">
    <location>
        <begin position="99"/>
        <end position="300"/>
    </location>
</feature>
<proteinExistence type="inferred from homology"/>